<dbReference type="Gene3D" id="3.40.20.10">
    <property type="entry name" value="Severin"/>
    <property type="match status" value="1"/>
</dbReference>
<evidence type="ECO:0000313" key="8">
    <source>
        <dbReference type="Proteomes" id="UP001219355"/>
    </source>
</evidence>
<dbReference type="GO" id="GO:0015629">
    <property type="term" value="C:actin cytoskeleton"/>
    <property type="evidence" value="ECO:0007669"/>
    <property type="project" value="InterPro"/>
</dbReference>
<reference evidence="7" key="1">
    <citation type="submission" date="2023-03" db="EMBL/GenBank/DDBJ databases">
        <title>Emydomyces testavorans Genome Sequence.</title>
        <authorList>
            <person name="Hoyer L."/>
        </authorList>
    </citation>
    <scope>NUCLEOTIDE SEQUENCE</scope>
    <source>
        <strain evidence="7">16-2883</strain>
    </source>
</reference>
<evidence type="ECO:0000259" key="6">
    <source>
        <dbReference type="PROSITE" id="PS51263"/>
    </source>
</evidence>
<dbReference type="AlphaFoldDB" id="A0AAF0DF75"/>
<dbReference type="Pfam" id="PF00241">
    <property type="entry name" value="Cofilin_ADF"/>
    <property type="match status" value="2"/>
</dbReference>
<dbReference type="GO" id="GO:0016363">
    <property type="term" value="C:nuclear matrix"/>
    <property type="evidence" value="ECO:0007669"/>
    <property type="project" value="UniProtKB-SubCell"/>
</dbReference>
<sequence length="175" mass="19595">MSVDSGVSINPDCITAFNELRLGRGKTKFIIFKIADNRREIVVEEASMEPDYEVFRTKLEEAKDSKGNPAPRYAVYDVEFELEGGEGKRCVFSHAGGSDLGLIPVHGADVLYRNKIVFISWVPNETPTFWSMLYATSRQTLKNALNPHTSIHADDKAELEWKNVLSEASGRKATK</sequence>
<evidence type="ECO:0000256" key="5">
    <source>
        <dbReference type="ARBA" id="ARBA00032427"/>
    </source>
</evidence>
<evidence type="ECO:0000256" key="4">
    <source>
        <dbReference type="ARBA" id="ARBA00023203"/>
    </source>
</evidence>
<dbReference type="SMART" id="SM00102">
    <property type="entry name" value="ADF"/>
    <property type="match status" value="1"/>
</dbReference>
<evidence type="ECO:0000256" key="2">
    <source>
        <dbReference type="ARBA" id="ARBA00006844"/>
    </source>
</evidence>
<evidence type="ECO:0000256" key="1">
    <source>
        <dbReference type="ARBA" id="ARBA00004109"/>
    </source>
</evidence>
<dbReference type="GO" id="GO:0003779">
    <property type="term" value="F:actin binding"/>
    <property type="evidence" value="ECO:0007669"/>
    <property type="project" value="UniProtKB-KW"/>
</dbReference>
<dbReference type="InterPro" id="IPR029006">
    <property type="entry name" value="ADF-H/Gelsolin-like_dom_sf"/>
</dbReference>
<name>A0AAF0DF75_9EURO</name>
<keyword evidence="8" id="KW-1185">Reference proteome</keyword>
<gene>
    <name evidence="7" type="ORF">PRK78_001805</name>
</gene>
<comment type="subcellular location">
    <subcellularLocation>
        <location evidence="1">Nucleus matrix</location>
    </subcellularLocation>
</comment>
<proteinExistence type="inferred from homology"/>
<dbReference type="InterPro" id="IPR017904">
    <property type="entry name" value="ADF/Cofilin"/>
</dbReference>
<dbReference type="InterPro" id="IPR002108">
    <property type="entry name" value="ADF-H"/>
</dbReference>
<feature type="domain" description="ADF-H" evidence="6">
    <location>
        <begin position="6"/>
        <end position="169"/>
    </location>
</feature>
<comment type="similarity">
    <text evidence="2">Belongs to the actin-binding proteins ADF family.</text>
</comment>
<protein>
    <recommendedName>
        <fullName evidence="3">Cofilin</fullName>
    </recommendedName>
    <alternativeName>
        <fullName evidence="5">Actin-depolymerizing factor 1</fullName>
    </alternativeName>
</protein>
<dbReference type="PROSITE" id="PS51263">
    <property type="entry name" value="ADF_H"/>
    <property type="match status" value="1"/>
</dbReference>
<evidence type="ECO:0000256" key="3">
    <source>
        <dbReference type="ARBA" id="ARBA00015630"/>
    </source>
</evidence>
<dbReference type="SUPFAM" id="SSF55753">
    <property type="entry name" value="Actin depolymerizing proteins"/>
    <property type="match status" value="1"/>
</dbReference>
<dbReference type="CDD" id="cd11286">
    <property type="entry name" value="ADF_cofilin_like"/>
    <property type="match status" value="1"/>
</dbReference>
<dbReference type="Proteomes" id="UP001219355">
    <property type="component" value="Chromosome 1"/>
</dbReference>
<organism evidence="7 8">
    <name type="scientific">Emydomyces testavorans</name>
    <dbReference type="NCBI Taxonomy" id="2070801"/>
    <lineage>
        <taxon>Eukaryota</taxon>
        <taxon>Fungi</taxon>
        <taxon>Dikarya</taxon>
        <taxon>Ascomycota</taxon>
        <taxon>Pezizomycotina</taxon>
        <taxon>Eurotiomycetes</taxon>
        <taxon>Eurotiomycetidae</taxon>
        <taxon>Onygenales</taxon>
        <taxon>Nannizziopsiaceae</taxon>
        <taxon>Emydomyces</taxon>
    </lineage>
</organism>
<dbReference type="GO" id="GO:0030042">
    <property type="term" value="P:actin filament depolymerization"/>
    <property type="evidence" value="ECO:0007669"/>
    <property type="project" value="InterPro"/>
</dbReference>
<dbReference type="EMBL" id="CP120627">
    <property type="protein sequence ID" value="WEW56362.1"/>
    <property type="molecule type" value="Genomic_DNA"/>
</dbReference>
<keyword evidence="4" id="KW-0009">Actin-binding</keyword>
<evidence type="ECO:0000313" key="7">
    <source>
        <dbReference type="EMBL" id="WEW56362.1"/>
    </source>
</evidence>
<accession>A0AAF0DF75</accession>
<dbReference type="PANTHER" id="PTHR11913">
    <property type="entry name" value="COFILIN-RELATED"/>
    <property type="match status" value="1"/>
</dbReference>